<dbReference type="PROSITE" id="PS51257">
    <property type="entry name" value="PROKAR_LIPOPROTEIN"/>
    <property type="match status" value="1"/>
</dbReference>
<gene>
    <name evidence="1" type="ORF">GO755_38500</name>
</gene>
<evidence type="ECO:0008006" key="3">
    <source>
        <dbReference type="Google" id="ProtNLM"/>
    </source>
</evidence>
<reference evidence="1 2" key="1">
    <citation type="submission" date="2019-12" db="EMBL/GenBank/DDBJ databases">
        <title>Spirosoma sp. HMF4905 genome sequencing and assembly.</title>
        <authorList>
            <person name="Kang H."/>
            <person name="Cha I."/>
            <person name="Kim H."/>
            <person name="Joh K."/>
        </authorList>
    </citation>
    <scope>NUCLEOTIDE SEQUENCE [LARGE SCALE GENOMIC DNA]</scope>
    <source>
        <strain evidence="1 2">HMF4905</strain>
    </source>
</reference>
<evidence type="ECO:0000313" key="1">
    <source>
        <dbReference type="EMBL" id="MVM35968.1"/>
    </source>
</evidence>
<comment type="caution">
    <text evidence="1">The sequence shown here is derived from an EMBL/GenBank/DDBJ whole genome shotgun (WGS) entry which is preliminary data.</text>
</comment>
<proteinExistence type="predicted"/>
<dbReference type="Proteomes" id="UP000436006">
    <property type="component" value="Unassembled WGS sequence"/>
</dbReference>
<dbReference type="EMBL" id="WPIN01000029">
    <property type="protein sequence ID" value="MVM35968.1"/>
    <property type="molecule type" value="Genomic_DNA"/>
</dbReference>
<dbReference type="Gene3D" id="2.180.10.10">
    <property type="entry name" value="RHS repeat-associated core"/>
    <property type="match status" value="1"/>
</dbReference>
<dbReference type="RefSeq" id="WP_157590768.1">
    <property type="nucleotide sequence ID" value="NZ_WPIN01000029.1"/>
</dbReference>
<accession>A0A7K1SQ88</accession>
<dbReference type="AlphaFoldDB" id="A0A7K1SQ88"/>
<protein>
    <recommendedName>
        <fullName evidence="3">YD repeat-containing protein</fullName>
    </recommendedName>
</protein>
<evidence type="ECO:0000313" key="2">
    <source>
        <dbReference type="Proteomes" id="UP000436006"/>
    </source>
</evidence>
<organism evidence="1 2">
    <name type="scientific">Spirosoma arboris</name>
    <dbReference type="NCBI Taxonomy" id="2682092"/>
    <lineage>
        <taxon>Bacteria</taxon>
        <taxon>Pseudomonadati</taxon>
        <taxon>Bacteroidota</taxon>
        <taxon>Cytophagia</taxon>
        <taxon>Cytophagales</taxon>
        <taxon>Cytophagaceae</taxon>
        <taxon>Spirosoma</taxon>
    </lineage>
</organism>
<sequence>MNTTRLLQGLGSLLLFISFFGCTDHRIPSVTPGATRLRVKTITQEGSNGTSKVSAFKYDAQGRLSLIIGYQTPDSSTASLENTIFQYDAQNRLTQAQHSQIRPGSYTETYTFTYNGAGQVSGLRNMPSTFGVGIQYNSANQPSTYTKGINVGGLLSSGSGSFTFTGNNVTASSDLFTVTRLGEPSSAPKYGWSANTTFTYDDKINPFYGVFIIPAPGVFLPSAGVGSFGPFYTYYGGIDNKLNFSQNNVASATDGGVVTLYSYTYNAADLPTKRVTARGNSVVETLYFEYENY</sequence>
<name>A0A7K1SQ88_9BACT</name>
<keyword evidence="2" id="KW-1185">Reference proteome</keyword>